<keyword evidence="2" id="KW-0540">Nuclease</keyword>
<dbReference type="RefSeq" id="WP_154513998.1">
    <property type="nucleotide sequence ID" value="NZ_VUNM01000001.1"/>
</dbReference>
<evidence type="ECO:0000313" key="2">
    <source>
        <dbReference type="EMBL" id="MST88052.1"/>
    </source>
</evidence>
<evidence type="ECO:0000313" key="3">
    <source>
        <dbReference type="Proteomes" id="UP000442619"/>
    </source>
</evidence>
<dbReference type="SMART" id="SM00507">
    <property type="entry name" value="HNHc"/>
    <property type="match status" value="1"/>
</dbReference>
<dbReference type="EMBL" id="VUNM01000001">
    <property type="protein sequence ID" value="MST88052.1"/>
    <property type="molecule type" value="Genomic_DNA"/>
</dbReference>
<dbReference type="InterPro" id="IPR025938">
    <property type="entry name" value="RRXRR_dom"/>
</dbReference>
<dbReference type="NCBIfam" id="NF040563">
    <property type="entry name" value="guided_IscB"/>
    <property type="match status" value="1"/>
</dbReference>
<evidence type="ECO:0000259" key="1">
    <source>
        <dbReference type="SMART" id="SM00507"/>
    </source>
</evidence>
<gene>
    <name evidence="2" type="ORF">FYJ79_00290</name>
</gene>
<dbReference type="CDD" id="cd00085">
    <property type="entry name" value="HNHc"/>
    <property type="match status" value="1"/>
</dbReference>
<dbReference type="Gene3D" id="1.10.30.50">
    <property type="match status" value="1"/>
</dbReference>
<dbReference type="Proteomes" id="UP000442619">
    <property type="component" value="Unassembled WGS sequence"/>
</dbReference>
<proteinExistence type="predicted"/>
<dbReference type="Pfam" id="PF01844">
    <property type="entry name" value="HNH"/>
    <property type="match status" value="1"/>
</dbReference>
<keyword evidence="2" id="KW-0378">Hydrolase</keyword>
<feature type="domain" description="HNH nuclease" evidence="1">
    <location>
        <begin position="181"/>
        <end position="233"/>
    </location>
</feature>
<protein>
    <submittedName>
        <fullName evidence="2">HNH endonuclease</fullName>
    </submittedName>
</protein>
<comment type="caution">
    <text evidence="2">The sequence shown here is derived from an EMBL/GenBank/DDBJ whole genome shotgun (WGS) entry which is preliminary data.</text>
</comment>
<keyword evidence="3" id="KW-1185">Reference proteome</keyword>
<dbReference type="AlphaFoldDB" id="A0A844FRF0"/>
<dbReference type="Pfam" id="PF14239">
    <property type="entry name" value="RRXRR"/>
    <property type="match status" value="1"/>
</dbReference>
<name>A0A844FRF0_9FIRM</name>
<accession>A0A844FRF0</accession>
<reference evidence="2 3" key="1">
    <citation type="submission" date="2019-08" db="EMBL/GenBank/DDBJ databases">
        <title>In-depth cultivation of the pig gut microbiome towards novel bacterial diversity and tailored functional studies.</title>
        <authorList>
            <person name="Wylensek D."/>
            <person name="Hitch T.C.A."/>
            <person name="Clavel T."/>
        </authorList>
    </citation>
    <scope>NUCLEOTIDE SEQUENCE [LARGE SCALE GENOMIC DNA]</scope>
    <source>
        <strain evidence="2 3">CA-Schmier-601-WT-3</strain>
    </source>
</reference>
<organism evidence="2 3">
    <name type="scientific">Sharpea porci</name>
    <dbReference type="NCBI Taxonomy" id="2652286"/>
    <lineage>
        <taxon>Bacteria</taxon>
        <taxon>Bacillati</taxon>
        <taxon>Bacillota</taxon>
        <taxon>Erysipelotrichia</taxon>
        <taxon>Erysipelotrichales</taxon>
        <taxon>Coprobacillaceae</taxon>
        <taxon>Sharpea</taxon>
    </lineage>
</organism>
<sequence>MVYVLNQHGQPLMPTENHAKVRILLKSKKARVVKRCPFTIQLLYKSTEYTQNISLGVDAGSRHVGLSATTKDKVLFESDVELRNGIVGLLSARRQNRRARRSRKTRYREPRFDNRRRKDGWLAPSVQNKVDTHLTAIRRVHEILPVSRIIVEVASFDIQKIKNSDISGTEYQQGEQMGFWNVREYVLFRDGHECQCCHGKSKDRILNVHHIESRKTGGDAPNNLITLCETCHTGYHRGTVKLPKSIHRGMRFRDAVFMGIMRWAFYGRLKEIYPDVHLTYGYITKNTRIRHGLPKDHCIDARCISGHPDAVSYGTVYYQKKARCHNRMIHKNGILKGGIRKRNQAPYEVMGFRLFDKVKWKGRECFIFGRRSTGRMDLRLLDGAKVNASVGYKNLHLLEMRKNMLVEERRKAVPPTGKPVGFPARHL</sequence>
<dbReference type="InterPro" id="IPR003615">
    <property type="entry name" value="HNH_nuc"/>
</dbReference>
<dbReference type="GO" id="GO:0004519">
    <property type="term" value="F:endonuclease activity"/>
    <property type="evidence" value="ECO:0007669"/>
    <property type="project" value="UniProtKB-KW"/>
</dbReference>
<dbReference type="InterPro" id="IPR002711">
    <property type="entry name" value="HNH"/>
</dbReference>
<dbReference type="GO" id="GO:0008270">
    <property type="term" value="F:zinc ion binding"/>
    <property type="evidence" value="ECO:0007669"/>
    <property type="project" value="InterPro"/>
</dbReference>
<dbReference type="GO" id="GO:0003676">
    <property type="term" value="F:nucleic acid binding"/>
    <property type="evidence" value="ECO:0007669"/>
    <property type="project" value="InterPro"/>
</dbReference>
<keyword evidence="2" id="KW-0255">Endonuclease</keyword>
<dbReference type="InterPro" id="IPR047693">
    <property type="entry name" value="RNA-guided_IscB-like"/>
</dbReference>